<dbReference type="PANTHER" id="PTHR21234">
    <property type="entry name" value="PURINE NUCLEOSIDE PHOSPHORYLASE"/>
    <property type="match status" value="1"/>
</dbReference>
<dbReference type="Pfam" id="PF01048">
    <property type="entry name" value="PNP_UDP_1"/>
    <property type="match status" value="1"/>
</dbReference>
<feature type="domain" description="Nucleoside phosphorylase" evidence="2">
    <location>
        <begin position="72"/>
        <end position="349"/>
    </location>
</feature>
<dbReference type="InterPro" id="IPR035994">
    <property type="entry name" value="Nucleoside_phosphorylase_sf"/>
</dbReference>
<dbReference type="Proteomes" id="UP001379945">
    <property type="component" value="Unassembled WGS sequence"/>
</dbReference>
<protein>
    <submittedName>
        <fullName evidence="3">5'-methylthioadenosine/S-adenosylhomocysteine nucleosidase</fullName>
    </submittedName>
</protein>
<gene>
    <name evidence="3" type="ORF">AACH00_14830</name>
</gene>
<dbReference type="SUPFAM" id="SSF53167">
    <property type="entry name" value="Purine and uridine phosphorylases"/>
    <property type="match status" value="1"/>
</dbReference>
<dbReference type="RefSeq" id="WP_341399941.1">
    <property type="nucleotide sequence ID" value="NZ_JBBUTI010000010.1"/>
</dbReference>
<comment type="caution">
    <text evidence="3">The sequence shown here is derived from an EMBL/GenBank/DDBJ whole genome shotgun (WGS) entry which is preliminary data.</text>
</comment>
<dbReference type="Gene3D" id="3.40.50.1580">
    <property type="entry name" value="Nucleoside phosphorylase domain"/>
    <property type="match status" value="1"/>
</dbReference>
<feature type="region of interest" description="Disordered" evidence="1">
    <location>
        <begin position="1"/>
        <end position="20"/>
    </location>
</feature>
<evidence type="ECO:0000256" key="1">
    <source>
        <dbReference type="SAM" id="MobiDB-lite"/>
    </source>
</evidence>
<accession>A0ABU9C6W5</accession>
<dbReference type="EMBL" id="JBBUTI010000010">
    <property type="protein sequence ID" value="MEK8047634.1"/>
    <property type="molecule type" value="Genomic_DNA"/>
</dbReference>
<reference evidence="3 4" key="1">
    <citation type="submission" date="2024-04" db="EMBL/GenBank/DDBJ databases">
        <title>Novel species of the genus Ideonella isolated from streams.</title>
        <authorList>
            <person name="Lu H."/>
        </authorList>
    </citation>
    <scope>NUCLEOTIDE SEQUENCE [LARGE SCALE GENOMIC DNA]</scope>
    <source>
        <strain evidence="3 4">LYT19W</strain>
    </source>
</reference>
<dbReference type="CDD" id="cd09008">
    <property type="entry name" value="MTAN"/>
    <property type="match status" value="1"/>
</dbReference>
<evidence type="ECO:0000313" key="4">
    <source>
        <dbReference type="Proteomes" id="UP001379945"/>
    </source>
</evidence>
<proteinExistence type="predicted"/>
<keyword evidence="4" id="KW-1185">Reference proteome</keyword>
<organism evidence="3 4">
    <name type="scientific">Ideonella margarita</name>
    <dbReference type="NCBI Taxonomy" id="2984191"/>
    <lineage>
        <taxon>Bacteria</taxon>
        <taxon>Pseudomonadati</taxon>
        <taxon>Pseudomonadota</taxon>
        <taxon>Betaproteobacteria</taxon>
        <taxon>Burkholderiales</taxon>
        <taxon>Sphaerotilaceae</taxon>
        <taxon>Ideonella</taxon>
    </lineage>
</organism>
<dbReference type="InterPro" id="IPR000845">
    <property type="entry name" value="Nucleoside_phosphorylase_d"/>
</dbReference>
<evidence type="ECO:0000259" key="2">
    <source>
        <dbReference type="Pfam" id="PF01048"/>
    </source>
</evidence>
<name>A0ABU9C6W5_9BURK</name>
<sequence>MQSDSTSHSRRRPSRAPAPSRWPGYVTAALIAASAVLVLAAAPAEAGSAAKANTNTAATTVNKRCLSECTPRIGIVSAFGAEADLLLARLKQRKDWRIQGKLVSTGVLEGHRVAVTLSGVSMVNATLATQQLLDHFHIRRLVMSGIAGGVNPAHHVGDVTVPDRWAMPMEVYWSHDNQLPAPCGKPGDGSCLGLHFAKPDGRDVPAFSLKGDAGSSVPTGLFMRENHVLNAANAPAGEFRFDYPVDAAMLATARTLQPTLQRCGPKARQTDGTLDERQCVRQTPKLHVGGRGVSATVFLANPQYRQYLFEHLQAQTFEMETAALAHVAYANQVPYIAFRSLSDLAGAEAFDADVGALFTSGLAEHNEAEVCLSFLRAWRDTATAVRR</sequence>
<dbReference type="PANTHER" id="PTHR21234:SF42">
    <property type="entry name" value="PHOSPHORYLASE SUPERFAMILY PROTEIN"/>
    <property type="match status" value="1"/>
</dbReference>
<evidence type="ECO:0000313" key="3">
    <source>
        <dbReference type="EMBL" id="MEK8047634.1"/>
    </source>
</evidence>